<reference evidence="2 3" key="1">
    <citation type="submission" date="2016-04" db="EMBL/GenBank/DDBJ databases">
        <title>A degradative enzymes factory behind the ericoid mycorrhizal symbiosis.</title>
        <authorList>
            <consortium name="DOE Joint Genome Institute"/>
            <person name="Martino E."/>
            <person name="Morin E."/>
            <person name="Grelet G."/>
            <person name="Kuo A."/>
            <person name="Kohler A."/>
            <person name="Daghino S."/>
            <person name="Barry K."/>
            <person name="Choi C."/>
            <person name="Cichocki N."/>
            <person name="Clum A."/>
            <person name="Copeland A."/>
            <person name="Hainaut M."/>
            <person name="Haridas S."/>
            <person name="Labutti K."/>
            <person name="Lindquist E."/>
            <person name="Lipzen A."/>
            <person name="Khouja H.-R."/>
            <person name="Murat C."/>
            <person name="Ohm R."/>
            <person name="Olson A."/>
            <person name="Spatafora J."/>
            <person name="Veneault-Fourrey C."/>
            <person name="Henrissat B."/>
            <person name="Grigoriev I."/>
            <person name="Martin F."/>
            <person name="Perotto S."/>
        </authorList>
    </citation>
    <scope>NUCLEOTIDE SEQUENCE [LARGE SCALE GENOMIC DNA]</scope>
    <source>
        <strain evidence="2 3">E</strain>
    </source>
</reference>
<keyword evidence="1" id="KW-0812">Transmembrane</keyword>
<accession>A0A2J6SUI7</accession>
<name>A0A2J6SUI7_9HELO</name>
<evidence type="ECO:0000313" key="2">
    <source>
        <dbReference type="EMBL" id="PMD54429.1"/>
    </source>
</evidence>
<keyword evidence="1" id="KW-1133">Transmembrane helix</keyword>
<feature type="transmembrane region" description="Helical" evidence="1">
    <location>
        <begin position="255"/>
        <end position="279"/>
    </location>
</feature>
<protein>
    <submittedName>
        <fullName evidence="2">Uncharacterized protein</fullName>
    </submittedName>
</protein>
<dbReference type="GeneID" id="36578523"/>
<feature type="transmembrane region" description="Helical" evidence="1">
    <location>
        <begin position="20"/>
        <end position="42"/>
    </location>
</feature>
<keyword evidence="3" id="KW-1185">Reference proteome</keyword>
<dbReference type="OrthoDB" id="4892437at2759"/>
<sequence>MPSSERKSPMAYGPWKLFRFVLRVILSAVLAWFVLALLWAFIPSPLRDHDPDNGSIHATSRLRAGKTLTRVYDSHYFRIEHNNRQGFAIDYKLDMNDLTITIDGADHPLPIFKQGQTVDSVTEQINATARIGDRDGANLPWFEFADAVLLYWWIQKDDPQFLVDITWTVEGDGEDFLRRMEVRVAGRPGRRALLTLEMQGSDTSSIVVEAPERPYSFSPSETYPVRVALIHVIAPTAVFVNGLLGGFVGQAIESVVTTIFVLFVIAVYGFFALAIMFSIGRCVGGPSFEVVVERTQARLDNLRENERLRGSRIEVLQERLERLCQNERFKRAVEICRNGWHPEREMARAAEVEIDVEKEASPKEGLD</sequence>
<dbReference type="EMBL" id="KZ613865">
    <property type="protein sequence ID" value="PMD54429.1"/>
    <property type="molecule type" value="Genomic_DNA"/>
</dbReference>
<proteinExistence type="predicted"/>
<dbReference type="RefSeq" id="XP_024731333.1">
    <property type="nucleotide sequence ID" value="XM_024870441.1"/>
</dbReference>
<feature type="transmembrane region" description="Helical" evidence="1">
    <location>
        <begin position="228"/>
        <end position="248"/>
    </location>
</feature>
<dbReference type="Proteomes" id="UP000235371">
    <property type="component" value="Unassembled WGS sequence"/>
</dbReference>
<dbReference type="AlphaFoldDB" id="A0A2J6SUI7"/>
<dbReference type="InParanoid" id="A0A2J6SUI7"/>
<evidence type="ECO:0000256" key="1">
    <source>
        <dbReference type="SAM" id="Phobius"/>
    </source>
</evidence>
<keyword evidence="1" id="KW-0472">Membrane</keyword>
<evidence type="ECO:0000313" key="3">
    <source>
        <dbReference type="Proteomes" id="UP000235371"/>
    </source>
</evidence>
<organism evidence="2 3">
    <name type="scientific">Hyaloscypha bicolor E</name>
    <dbReference type="NCBI Taxonomy" id="1095630"/>
    <lineage>
        <taxon>Eukaryota</taxon>
        <taxon>Fungi</taxon>
        <taxon>Dikarya</taxon>
        <taxon>Ascomycota</taxon>
        <taxon>Pezizomycotina</taxon>
        <taxon>Leotiomycetes</taxon>
        <taxon>Helotiales</taxon>
        <taxon>Hyaloscyphaceae</taxon>
        <taxon>Hyaloscypha</taxon>
        <taxon>Hyaloscypha bicolor</taxon>
    </lineage>
</organism>
<gene>
    <name evidence="2" type="ORF">K444DRAFT_129206</name>
</gene>